<evidence type="ECO:0008006" key="4">
    <source>
        <dbReference type="Google" id="ProtNLM"/>
    </source>
</evidence>
<keyword evidence="1" id="KW-0732">Signal</keyword>
<name>A0A6A6XX15_9PLEO</name>
<feature type="chain" id="PRO_5025531190" description="Beta/gamma crystallin 'Greek key' domain-containing protein" evidence="1">
    <location>
        <begin position="22"/>
        <end position="138"/>
    </location>
</feature>
<dbReference type="OrthoDB" id="2910287at2759"/>
<keyword evidence="3" id="KW-1185">Reference proteome</keyword>
<dbReference type="AlphaFoldDB" id="A0A6A6XX15"/>
<evidence type="ECO:0000313" key="3">
    <source>
        <dbReference type="Proteomes" id="UP000799757"/>
    </source>
</evidence>
<evidence type="ECO:0000313" key="2">
    <source>
        <dbReference type="EMBL" id="KAF2800545.1"/>
    </source>
</evidence>
<sequence>MQFKLQLSLLAVSMLASTTLSAVVMVPEVRAIESPTTALSTSVSSMLEARVATLITVCKDTNFGNCNNFAGDVNHDLPADWIDKASSVRAFPGLFCYIYQDYSCGGFRGGPVQDDNAHDDLGKVNWNDKTSSWLCLYK</sequence>
<accession>A0A6A6XX15</accession>
<proteinExistence type="predicted"/>
<dbReference type="Gene3D" id="2.60.20.10">
    <property type="entry name" value="Crystallins"/>
    <property type="match status" value="1"/>
</dbReference>
<dbReference type="EMBL" id="MU001746">
    <property type="protein sequence ID" value="KAF2800545.1"/>
    <property type="molecule type" value="Genomic_DNA"/>
</dbReference>
<protein>
    <recommendedName>
        <fullName evidence="4">Beta/gamma crystallin 'Greek key' domain-containing protein</fullName>
    </recommendedName>
</protein>
<feature type="signal peptide" evidence="1">
    <location>
        <begin position="1"/>
        <end position="21"/>
    </location>
</feature>
<organism evidence="2 3">
    <name type="scientific">Melanomma pulvis-pyrius CBS 109.77</name>
    <dbReference type="NCBI Taxonomy" id="1314802"/>
    <lineage>
        <taxon>Eukaryota</taxon>
        <taxon>Fungi</taxon>
        <taxon>Dikarya</taxon>
        <taxon>Ascomycota</taxon>
        <taxon>Pezizomycotina</taxon>
        <taxon>Dothideomycetes</taxon>
        <taxon>Pleosporomycetidae</taxon>
        <taxon>Pleosporales</taxon>
        <taxon>Melanommataceae</taxon>
        <taxon>Melanomma</taxon>
    </lineage>
</organism>
<evidence type="ECO:0000256" key="1">
    <source>
        <dbReference type="SAM" id="SignalP"/>
    </source>
</evidence>
<gene>
    <name evidence="2" type="ORF">K505DRAFT_355635</name>
</gene>
<reference evidence="2" key="1">
    <citation type="journal article" date="2020" name="Stud. Mycol.">
        <title>101 Dothideomycetes genomes: a test case for predicting lifestyles and emergence of pathogens.</title>
        <authorList>
            <person name="Haridas S."/>
            <person name="Albert R."/>
            <person name="Binder M."/>
            <person name="Bloem J."/>
            <person name="Labutti K."/>
            <person name="Salamov A."/>
            <person name="Andreopoulos B."/>
            <person name="Baker S."/>
            <person name="Barry K."/>
            <person name="Bills G."/>
            <person name="Bluhm B."/>
            <person name="Cannon C."/>
            <person name="Castanera R."/>
            <person name="Culley D."/>
            <person name="Daum C."/>
            <person name="Ezra D."/>
            <person name="Gonzalez J."/>
            <person name="Henrissat B."/>
            <person name="Kuo A."/>
            <person name="Liang C."/>
            <person name="Lipzen A."/>
            <person name="Lutzoni F."/>
            <person name="Magnuson J."/>
            <person name="Mondo S."/>
            <person name="Nolan M."/>
            <person name="Ohm R."/>
            <person name="Pangilinan J."/>
            <person name="Park H.-J."/>
            <person name="Ramirez L."/>
            <person name="Alfaro M."/>
            <person name="Sun H."/>
            <person name="Tritt A."/>
            <person name="Yoshinaga Y."/>
            <person name="Zwiers L.-H."/>
            <person name="Turgeon B."/>
            <person name="Goodwin S."/>
            <person name="Spatafora J."/>
            <person name="Crous P."/>
            <person name="Grigoriev I."/>
        </authorList>
    </citation>
    <scope>NUCLEOTIDE SEQUENCE</scope>
    <source>
        <strain evidence="2">CBS 109.77</strain>
    </source>
</reference>
<dbReference type="Proteomes" id="UP000799757">
    <property type="component" value="Unassembled WGS sequence"/>
</dbReference>